<dbReference type="AlphaFoldDB" id="A0A0R0E207"/>
<sequence>MILDLMRHASTGRHGHLDGRTDPPLLDGAVDALLQRHGGGRWSRVIASPRRRALDTATALLAGRELFCEIHPNWAELDFGDWDGRRYDEIPAAQLAGLYDPPHAQVPPNGESWQQFHSRIEAQLQRLLDEGEDEDEGGDPVLVVSHAGVLRLAVSCVCGMPLAALWALRIDYGTRLRLRVERDDDGRLWGELLELCQP</sequence>
<dbReference type="GO" id="GO:0005737">
    <property type="term" value="C:cytoplasm"/>
    <property type="evidence" value="ECO:0007669"/>
    <property type="project" value="TreeGrafter"/>
</dbReference>
<dbReference type="STRING" id="659018.ABB34_10215"/>
<dbReference type="InterPro" id="IPR029033">
    <property type="entry name" value="His_PPase_superfam"/>
</dbReference>
<organism evidence="1 2">
    <name type="scientific">Stenotrophomonas daejeonensis</name>
    <dbReference type="NCBI Taxonomy" id="659018"/>
    <lineage>
        <taxon>Bacteria</taxon>
        <taxon>Pseudomonadati</taxon>
        <taxon>Pseudomonadota</taxon>
        <taxon>Gammaproteobacteria</taxon>
        <taxon>Lysobacterales</taxon>
        <taxon>Lysobacteraceae</taxon>
        <taxon>Stenotrophomonas</taxon>
    </lineage>
</organism>
<dbReference type="SUPFAM" id="SSF53254">
    <property type="entry name" value="Phosphoglycerate mutase-like"/>
    <property type="match status" value="1"/>
</dbReference>
<dbReference type="InterPro" id="IPR050275">
    <property type="entry name" value="PGM_Phosphatase"/>
</dbReference>
<name>A0A0R0E207_9GAMM</name>
<gene>
    <name evidence="1" type="ORF">ABB34_10215</name>
</gene>
<dbReference type="Pfam" id="PF00300">
    <property type="entry name" value="His_Phos_1"/>
    <property type="match status" value="1"/>
</dbReference>
<accession>A0A0R0E207</accession>
<dbReference type="OrthoDB" id="9783269at2"/>
<dbReference type="PANTHER" id="PTHR48100:SF1">
    <property type="entry name" value="HISTIDINE PHOSPHATASE FAMILY PROTEIN-RELATED"/>
    <property type="match status" value="1"/>
</dbReference>
<dbReference type="PATRIC" id="fig|659018.3.peg.2067"/>
<reference evidence="1 2" key="1">
    <citation type="submission" date="2015-05" db="EMBL/GenBank/DDBJ databases">
        <title>Genome sequencing and analysis of members of genus Stenotrophomonas.</title>
        <authorList>
            <person name="Patil P.P."/>
            <person name="Midha S."/>
            <person name="Patil P.B."/>
        </authorList>
    </citation>
    <scope>NUCLEOTIDE SEQUENCE [LARGE SCALE GENOMIC DNA]</scope>
    <source>
        <strain evidence="1 2">JCM 16244</strain>
    </source>
</reference>
<dbReference type="CDD" id="cd07067">
    <property type="entry name" value="HP_PGM_like"/>
    <property type="match status" value="1"/>
</dbReference>
<proteinExistence type="predicted"/>
<protein>
    <submittedName>
        <fullName evidence="1">Phosphoglycerate mutase</fullName>
    </submittedName>
</protein>
<dbReference type="RefSeq" id="WP_057641214.1">
    <property type="nucleotide sequence ID" value="NZ_LDJP01000058.1"/>
</dbReference>
<dbReference type="EMBL" id="LDJP01000058">
    <property type="protein sequence ID" value="KRG84170.1"/>
    <property type="molecule type" value="Genomic_DNA"/>
</dbReference>
<comment type="caution">
    <text evidence="1">The sequence shown here is derived from an EMBL/GenBank/DDBJ whole genome shotgun (WGS) entry which is preliminary data.</text>
</comment>
<keyword evidence="2" id="KW-1185">Reference proteome</keyword>
<dbReference type="SMART" id="SM00855">
    <property type="entry name" value="PGAM"/>
    <property type="match status" value="1"/>
</dbReference>
<dbReference type="Proteomes" id="UP000050940">
    <property type="component" value="Unassembled WGS sequence"/>
</dbReference>
<dbReference type="InterPro" id="IPR013078">
    <property type="entry name" value="His_Pase_superF_clade-1"/>
</dbReference>
<evidence type="ECO:0000313" key="1">
    <source>
        <dbReference type="EMBL" id="KRG84170.1"/>
    </source>
</evidence>
<evidence type="ECO:0000313" key="2">
    <source>
        <dbReference type="Proteomes" id="UP000050940"/>
    </source>
</evidence>
<dbReference type="PANTHER" id="PTHR48100">
    <property type="entry name" value="BROAD-SPECIFICITY PHOSPHATASE YOR283W-RELATED"/>
    <property type="match status" value="1"/>
</dbReference>
<dbReference type="GO" id="GO:0016791">
    <property type="term" value="F:phosphatase activity"/>
    <property type="evidence" value="ECO:0007669"/>
    <property type="project" value="TreeGrafter"/>
</dbReference>
<dbReference type="Gene3D" id="3.40.50.1240">
    <property type="entry name" value="Phosphoglycerate mutase-like"/>
    <property type="match status" value="1"/>
</dbReference>